<gene>
    <name evidence="12" type="ORF">L1049_015356</name>
</gene>
<reference evidence="12 13" key="1">
    <citation type="journal article" date="2024" name="Plant J.">
        <title>Genome sequences and population genomics reveal climatic adaptation and genomic divergence between two closely related sweetgum species.</title>
        <authorList>
            <person name="Xu W.Q."/>
            <person name="Ren C.Q."/>
            <person name="Zhang X.Y."/>
            <person name="Comes H.P."/>
            <person name="Liu X.H."/>
            <person name="Li Y.G."/>
            <person name="Kettle C.J."/>
            <person name="Jalonen R."/>
            <person name="Gaisberger H."/>
            <person name="Ma Y.Z."/>
            <person name="Qiu Y.X."/>
        </authorList>
    </citation>
    <scope>NUCLEOTIDE SEQUENCE [LARGE SCALE GENOMIC DNA]</scope>
    <source>
        <strain evidence="12">Hangzhou</strain>
    </source>
</reference>
<keyword evidence="8" id="KW-1133">Transmembrane helix</keyword>
<feature type="transmembrane region" description="Helical" evidence="8">
    <location>
        <begin position="490"/>
        <end position="511"/>
    </location>
</feature>
<dbReference type="Proteomes" id="UP001415857">
    <property type="component" value="Unassembled WGS sequence"/>
</dbReference>
<dbReference type="EMBL" id="JBBPBK010000004">
    <property type="protein sequence ID" value="KAK9286948.1"/>
    <property type="molecule type" value="Genomic_DNA"/>
</dbReference>
<keyword evidence="8" id="KW-0812">Transmembrane</keyword>
<keyword evidence="4 7" id="KW-0240">DNA-directed RNA polymerase</keyword>
<evidence type="ECO:0000256" key="4">
    <source>
        <dbReference type="ARBA" id="ARBA00022478"/>
    </source>
</evidence>
<protein>
    <recommendedName>
        <fullName evidence="3 7">DNA-directed RNA polymerase III subunit RPC3</fullName>
        <shortName evidence="7">RNA polymerase III subunit C3</shortName>
    </recommendedName>
</protein>
<evidence type="ECO:0000259" key="10">
    <source>
        <dbReference type="Pfam" id="PF08221"/>
    </source>
</evidence>
<dbReference type="PANTHER" id="PTHR12949">
    <property type="entry name" value="RNA POLYMERASE III DNA DIRECTED -RELATED"/>
    <property type="match status" value="1"/>
</dbReference>
<evidence type="ECO:0000259" key="11">
    <source>
        <dbReference type="Pfam" id="PF22536"/>
    </source>
</evidence>
<evidence type="ECO:0000313" key="12">
    <source>
        <dbReference type="EMBL" id="KAK9286948.1"/>
    </source>
</evidence>
<keyword evidence="13" id="KW-1185">Reference proteome</keyword>
<dbReference type="FunFam" id="1.10.10.10:FF:000515">
    <property type="entry name" value="DNA-directed RNA polymerase III subunit rpc3"/>
    <property type="match status" value="1"/>
</dbReference>
<proteinExistence type="inferred from homology"/>
<dbReference type="FunFam" id="1.10.10.10:FF:000218">
    <property type="entry name" value="DNA-directed RNA polymerase III subunit RPC3"/>
    <property type="match status" value="1"/>
</dbReference>
<accession>A0AAP0RZG0</accession>
<feature type="domain" description="DNA-directed RNA polymerase III subunit RPC3 winged-helix" evidence="11">
    <location>
        <begin position="374"/>
        <end position="438"/>
    </location>
</feature>
<evidence type="ECO:0000313" key="13">
    <source>
        <dbReference type="Proteomes" id="UP001415857"/>
    </source>
</evidence>
<dbReference type="Pfam" id="PF22536">
    <property type="entry name" value="WHD_POLR3C"/>
    <property type="match status" value="1"/>
</dbReference>
<sequence>MVTQHGIKLAVQLISSHFGDLVAKVCECLLRKGILTLQEVVRHTKLNPQNVTKCLLVLIQHNCVQAFRMEQQGGFGEASKVLVQYMVLFENILHRMRFPKFLVIVSEELGKECEMVLEGLLQHGRLTLHQIFERANKSNKNEAQDAIRESFIRLVNARYVERCPAHEPFLVPPTEEETTARKRGAKSAKIVEELETIEQRAIAAAAPMEAKRFLVITDTGTDVKGENNGDNSPSVTVGVKRKHGASEMDGELGALEFEEKVTWRPNFEEFVRRLRHKACIANVRSRLDDGSAVVLSSVLEATRTAEKKVKTEHSVPISLNTIYEEVMKSEAGRTMTLDHVRASLVNLGCGKRGTDELYSIDLKNIIELAQNDEVESIVLKRYGKEAYRMFRLLSNTSRLLETDKISEITFVEKKDTAKILYKLWKDEYLQMEKLLLPASRQSHFLLWKVNKNTLWEHVLDEMYHASLNLSQRVAYELEQENEVCLWKTHLLGYFSFELILISLCFFLVNYFGEL</sequence>
<dbReference type="FunFam" id="1.10.10.10:FF:000420">
    <property type="entry name" value="RNA polymerase III subunit, putative"/>
    <property type="match status" value="1"/>
</dbReference>
<organism evidence="12 13">
    <name type="scientific">Liquidambar formosana</name>
    <name type="common">Formosan gum</name>
    <dbReference type="NCBI Taxonomy" id="63359"/>
    <lineage>
        <taxon>Eukaryota</taxon>
        <taxon>Viridiplantae</taxon>
        <taxon>Streptophyta</taxon>
        <taxon>Embryophyta</taxon>
        <taxon>Tracheophyta</taxon>
        <taxon>Spermatophyta</taxon>
        <taxon>Magnoliopsida</taxon>
        <taxon>eudicotyledons</taxon>
        <taxon>Gunneridae</taxon>
        <taxon>Pentapetalae</taxon>
        <taxon>Saxifragales</taxon>
        <taxon>Altingiaceae</taxon>
        <taxon>Liquidambar</taxon>
    </lineage>
</organism>
<evidence type="ECO:0000256" key="2">
    <source>
        <dbReference type="ARBA" id="ARBA00007206"/>
    </source>
</evidence>
<keyword evidence="6 7" id="KW-0539">Nucleus</keyword>
<dbReference type="Gene3D" id="1.10.10.10">
    <property type="entry name" value="Winged helix-like DNA-binding domain superfamily/Winged helix DNA-binding domain"/>
    <property type="match status" value="3"/>
</dbReference>
<dbReference type="GO" id="GO:0003697">
    <property type="term" value="F:single-stranded DNA binding"/>
    <property type="evidence" value="ECO:0007669"/>
    <property type="project" value="UniProtKB-UniRule"/>
</dbReference>
<feature type="domain" description="RNA polymerase III subunit RPC82-related helix-turn-helix" evidence="10">
    <location>
        <begin position="8"/>
        <end position="67"/>
    </location>
</feature>
<dbReference type="InterPro" id="IPR039748">
    <property type="entry name" value="RPC3"/>
</dbReference>
<evidence type="ECO:0000256" key="6">
    <source>
        <dbReference type="ARBA" id="ARBA00023242"/>
    </source>
</evidence>
<comment type="function">
    <text evidence="7">DNA-dependent RNA polymerase catalyzes the transcription of DNA into RNA using the four ribonucleoside triphosphates as substrates. Specific core component of RNA polymerase III which synthesizes small RNAs, such as 5S rRNA and tRNAs.</text>
</comment>
<comment type="similarity">
    <text evidence="2 7">Belongs to the eukaryotic RPC3/POLR3C RNA polymerase subunit family.</text>
</comment>
<keyword evidence="8" id="KW-0472">Membrane</keyword>
<dbReference type="InterPro" id="IPR055207">
    <property type="entry name" value="POLR3C_WHD"/>
</dbReference>
<dbReference type="AlphaFoldDB" id="A0AAP0RZG0"/>
<name>A0AAP0RZG0_LIQFO</name>
<comment type="subcellular location">
    <subcellularLocation>
        <location evidence="1 7">Nucleus</location>
    </subcellularLocation>
</comment>
<comment type="subunit">
    <text evidence="7">Component of the RNA polymerase III (Pol III) complex consisting of 17 subunits.</text>
</comment>
<dbReference type="InterPro" id="IPR013197">
    <property type="entry name" value="RNA_pol_III_RPC82-rel_HTH"/>
</dbReference>
<dbReference type="InterPro" id="IPR036388">
    <property type="entry name" value="WH-like_DNA-bd_sf"/>
</dbReference>
<feature type="domain" description="RNA polymerase III Rpc82 C -terminal" evidence="9">
    <location>
        <begin position="149"/>
        <end position="364"/>
    </location>
</feature>
<evidence type="ECO:0000256" key="1">
    <source>
        <dbReference type="ARBA" id="ARBA00004123"/>
    </source>
</evidence>
<dbReference type="GO" id="GO:0006351">
    <property type="term" value="P:DNA-templated transcription"/>
    <property type="evidence" value="ECO:0007669"/>
    <property type="project" value="InterPro"/>
</dbReference>
<dbReference type="Pfam" id="PF08221">
    <property type="entry name" value="HTH_9"/>
    <property type="match status" value="1"/>
</dbReference>
<evidence type="ECO:0000256" key="8">
    <source>
        <dbReference type="SAM" id="Phobius"/>
    </source>
</evidence>
<dbReference type="GO" id="GO:0005666">
    <property type="term" value="C:RNA polymerase III complex"/>
    <property type="evidence" value="ECO:0007669"/>
    <property type="project" value="UniProtKB-UniRule"/>
</dbReference>
<evidence type="ECO:0000256" key="3">
    <source>
        <dbReference type="ARBA" id="ARBA00016689"/>
    </source>
</evidence>
<comment type="caution">
    <text evidence="12">The sequence shown here is derived from an EMBL/GenBank/DDBJ whole genome shotgun (WGS) entry which is preliminary data.</text>
</comment>
<dbReference type="Pfam" id="PF05645">
    <property type="entry name" value="RNA_pol_Rpc82"/>
    <property type="match status" value="1"/>
</dbReference>
<dbReference type="InterPro" id="IPR008806">
    <property type="entry name" value="RNA_pol_III_Rpc82_C"/>
</dbReference>
<evidence type="ECO:0000256" key="7">
    <source>
        <dbReference type="RuleBase" id="RU367076"/>
    </source>
</evidence>
<keyword evidence="5 7" id="KW-0804">Transcription</keyword>
<evidence type="ECO:0000259" key="9">
    <source>
        <dbReference type="Pfam" id="PF05645"/>
    </source>
</evidence>
<evidence type="ECO:0000256" key="5">
    <source>
        <dbReference type="ARBA" id="ARBA00023163"/>
    </source>
</evidence>
<dbReference type="PANTHER" id="PTHR12949:SF0">
    <property type="entry name" value="DNA-DIRECTED RNA POLYMERASE III SUBUNIT RPC3"/>
    <property type="match status" value="1"/>
</dbReference>